<organism evidence="1 2">
    <name type="scientific">Lentinula lateritia</name>
    <dbReference type="NCBI Taxonomy" id="40482"/>
    <lineage>
        <taxon>Eukaryota</taxon>
        <taxon>Fungi</taxon>
        <taxon>Dikarya</taxon>
        <taxon>Basidiomycota</taxon>
        <taxon>Agaricomycotina</taxon>
        <taxon>Agaricomycetes</taxon>
        <taxon>Agaricomycetidae</taxon>
        <taxon>Agaricales</taxon>
        <taxon>Marasmiineae</taxon>
        <taxon>Omphalotaceae</taxon>
        <taxon>Lentinula</taxon>
    </lineage>
</organism>
<proteinExistence type="predicted"/>
<gene>
    <name evidence="1" type="ORF">C8J55DRAFT_483920</name>
</gene>
<name>A0A9W9E1J4_9AGAR</name>
<reference evidence="1" key="1">
    <citation type="submission" date="2022-08" db="EMBL/GenBank/DDBJ databases">
        <authorList>
            <consortium name="DOE Joint Genome Institute"/>
            <person name="Min B."/>
            <person name="Riley R."/>
            <person name="Sierra-Patev S."/>
            <person name="Naranjo-Ortiz M."/>
            <person name="Looney B."/>
            <person name="Konkel Z."/>
            <person name="Slot J.C."/>
            <person name="Sakamoto Y."/>
            <person name="Steenwyk J.L."/>
            <person name="Rokas A."/>
            <person name="Carro J."/>
            <person name="Camarero S."/>
            <person name="Ferreira P."/>
            <person name="Molpeceres G."/>
            <person name="Ruiz-Duenas F.J."/>
            <person name="Serrano A."/>
            <person name="Henrissat B."/>
            <person name="Drula E."/>
            <person name="Hughes K.W."/>
            <person name="Mata J.L."/>
            <person name="Ishikawa N.K."/>
            <person name="Vargas-Isla R."/>
            <person name="Ushijima S."/>
            <person name="Smith C.A."/>
            <person name="Ahrendt S."/>
            <person name="Andreopoulos W."/>
            <person name="He G."/>
            <person name="Labutti K."/>
            <person name="Lipzen A."/>
            <person name="Ng V."/>
            <person name="Sandor L."/>
            <person name="Barry K."/>
            <person name="Martinez A.T."/>
            <person name="Xiao Y."/>
            <person name="Gibbons J.G."/>
            <person name="Terashima K."/>
            <person name="Hibbett D.S."/>
            <person name="Grigoriev I.V."/>
        </authorList>
    </citation>
    <scope>NUCLEOTIDE SEQUENCE</scope>
    <source>
        <strain evidence="1">Sp2 HRB7682 ss15</strain>
    </source>
</reference>
<dbReference type="AlphaFoldDB" id="A0A9W9E1J4"/>
<evidence type="ECO:0000313" key="1">
    <source>
        <dbReference type="EMBL" id="KAJ4495952.1"/>
    </source>
</evidence>
<reference evidence="1" key="2">
    <citation type="journal article" date="2023" name="Proc. Natl. Acad. Sci. U.S.A.">
        <title>A global phylogenomic analysis of the shiitake genus Lentinula.</title>
        <authorList>
            <person name="Sierra-Patev S."/>
            <person name="Min B."/>
            <person name="Naranjo-Ortiz M."/>
            <person name="Looney B."/>
            <person name="Konkel Z."/>
            <person name="Slot J.C."/>
            <person name="Sakamoto Y."/>
            <person name="Steenwyk J.L."/>
            <person name="Rokas A."/>
            <person name="Carro J."/>
            <person name="Camarero S."/>
            <person name="Ferreira P."/>
            <person name="Molpeceres G."/>
            <person name="Ruiz-Duenas F.J."/>
            <person name="Serrano A."/>
            <person name="Henrissat B."/>
            <person name="Drula E."/>
            <person name="Hughes K.W."/>
            <person name="Mata J.L."/>
            <person name="Ishikawa N.K."/>
            <person name="Vargas-Isla R."/>
            <person name="Ushijima S."/>
            <person name="Smith C.A."/>
            <person name="Donoghue J."/>
            <person name="Ahrendt S."/>
            <person name="Andreopoulos W."/>
            <person name="He G."/>
            <person name="LaButti K."/>
            <person name="Lipzen A."/>
            <person name="Ng V."/>
            <person name="Riley R."/>
            <person name="Sandor L."/>
            <person name="Barry K."/>
            <person name="Martinez A.T."/>
            <person name="Xiao Y."/>
            <person name="Gibbons J.G."/>
            <person name="Terashima K."/>
            <person name="Grigoriev I.V."/>
            <person name="Hibbett D."/>
        </authorList>
    </citation>
    <scope>NUCLEOTIDE SEQUENCE</scope>
    <source>
        <strain evidence="1">Sp2 HRB7682 ss15</strain>
    </source>
</reference>
<dbReference type="Proteomes" id="UP001150238">
    <property type="component" value="Unassembled WGS sequence"/>
</dbReference>
<evidence type="ECO:0000313" key="2">
    <source>
        <dbReference type="Proteomes" id="UP001150238"/>
    </source>
</evidence>
<comment type="caution">
    <text evidence="1">The sequence shown here is derived from an EMBL/GenBank/DDBJ whole genome shotgun (WGS) entry which is preliminary data.</text>
</comment>
<sequence length="255" mass="27825">MLTRSPVLVNSCTEDVRAEERRAVARLADRPMDGRAVVLANVTTWETGDADGEVMLLLVMLVGETGIDVVILEGEETEEVYEPVGSVELNTPDEVYVVDVVKVILEVEVKEGVRVERLPGSEEALDIGMIGSGRVFDVAGPEDLKWPEFVVVDTSEIEMVDVIESVLAEVIKGLSVIFGNEVDKADEVSVARELVDPEASVPVSVFKDVSTGDELLSVELLDWEGFAEVVVADRRSELVEEFPGKDLEELLALLD</sequence>
<dbReference type="EMBL" id="JANVFS010000001">
    <property type="protein sequence ID" value="KAJ4495952.1"/>
    <property type="molecule type" value="Genomic_DNA"/>
</dbReference>
<accession>A0A9W9E1J4</accession>
<protein>
    <submittedName>
        <fullName evidence="1">Uncharacterized protein</fullName>
    </submittedName>
</protein>